<evidence type="ECO:0000313" key="2">
    <source>
        <dbReference type="EMBL" id="CAD5212826.1"/>
    </source>
</evidence>
<feature type="region of interest" description="Disordered" evidence="1">
    <location>
        <begin position="568"/>
        <end position="587"/>
    </location>
</feature>
<feature type="compositionally biased region" description="Low complexity" evidence="1">
    <location>
        <begin position="458"/>
        <end position="480"/>
    </location>
</feature>
<feature type="compositionally biased region" description="Polar residues" evidence="1">
    <location>
        <begin position="635"/>
        <end position="647"/>
    </location>
</feature>
<comment type="caution">
    <text evidence="2">The sequence shown here is derived from an EMBL/GenBank/DDBJ whole genome shotgun (WGS) entry which is preliminary data.</text>
</comment>
<name>A0A811KBG0_9BILA</name>
<dbReference type="Proteomes" id="UP000783686">
    <property type="component" value="Unassembled WGS sequence"/>
</dbReference>
<evidence type="ECO:0000256" key="1">
    <source>
        <dbReference type="SAM" id="MobiDB-lite"/>
    </source>
</evidence>
<protein>
    <submittedName>
        <fullName evidence="2">Uncharacterized protein</fullName>
    </submittedName>
</protein>
<feature type="compositionally biased region" description="Low complexity" evidence="1">
    <location>
        <begin position="804"/>
        <end position="841"/>
    </location>
</feature>
<sequence>MDGPIDPALLKNLEKFVELRNVTEANISKAHLVRAKIDQDLGQVDQDQIDDLKEMVKRVQCSLDASSTTSDQFSTVVTSFLSNLKQTAEICEKFGPSFEGLATMASMSEQVYDLERVFADYIHKMEKFRKGMAEACESDDNVDLNGTFGILTLPPEVQQKYNKQTDKISRKVLETSKRLLYFQKKLYALENGQILAETEADFTVTVDDAAAQIEHLELEVEENRTDVIKSSQPTTDIIHSYASSLATNQPRGIRTVGATELKKKVDKPAPASTSFSVLSQDDILDRILTPKRVTESKNVRISQQSPSVLQLVIQSQEAQPVPPPSLVQTSQFSATTTLQKPPASLGTPVVQKQPLTSTSFFSTPKLSTAPKEASKDESKPEAGIETPKTSLFGVVKKEQTTPASELKSEASTTSTTATTTSATSTASSTAATATPATTGATTTTTAATVGFSFATSAATGATTPTGATTTPSGAGDAATTLGAVPTSGTATTTAATSIFGAKPATTTTSIFGAKPATATTSATSGGFSFAPATTTTATAGATGFSFAPAATSATSSASGGFSFAPASNSGAMTTTASSQPTTTTTAASGTTGFSFASTTSAAKPAFSFNSQPATAATSAPSFSFNPTAATSTQGTGFGFNTASQQPKSIFGGGTSAAGTLGQPANDDGMMDDTTGQQANSLNFCSTGLGQSGPQNKTGGGFQPINFANANTAKPGFGGFNPTPKSAQPSGFGSFGQQSKPAGSGFGATPSFGSGPAFGSGSVFGGGSSVFGGKPVFGGGAQPQQGTPTNTGFSAFAGKATSFGQLAQSPQQSSSLFGGGAQAQQQSTGFGSFGSSNTTNTNPAFTAFRK</sequence>
<feature type="region of interest" description="Disordered" evidence="1">
    <location>
        <begin position="774"/>
        <end position="849"/>
    </location>
</feature>
<feature type="compositionally biased region" description="Polar residues" evidence="1">
    <location>
        <begin position="673"/>
        <end position="696"/>
    </location>
</feature>
<dbReference type="EMBL" id="CAJFDH010000002">
    <property type="protein sequence ID" value="CAD5212826.1"/>
    <property type="molecule type" value="Genomic_DNA"/>
</dbReference>
<feature type="region of interest" description="Disordered" evidence="1">
    <location>
        <begin position="635"/>
        <end position="747"/>
    </location>
</feature>
<feature type="compositionally biased region" description="Low complexity" evidence="1">
    <location>
        <begin position="781"/>
        <end position="791"/>
    </location>
</feature>
<keyword evidence="3" id="KW-1185">Reference proteome</keyword>
<organism evidence="2 3">
    <name type="scientific">Bursaphelenchus okinawaensis</name>
    <dbReference type="NCBI Taxonomy" id="465554"/>
    <lineage>
        <taxon>Eukaryota</taxon>
        <taxon>Metazoa</taxon>
        <taxon>Ecdysozoa</taxon>
        <taxon>Nematoda</taxon>
        <taxon>Chromadorea</taxon>
        <taxon>Rhabditida</taxon>
        <taxon>Tylenchina</taxon>
        <taxon>Tylenchomorpha</taxon>
        <taxon>Aphelenchoidea</taxon>
        <taxon>Aphelenchoididae</taxon>
        <taxon>Bursaphelenchus</taxon>
    </lineage>
</organism>
<dbReference type="OrthoDB" id="10625290at2759"/>
<accession>A0A811KBG0</accession>
<proteinExistence type="predicted"/>
<feature type="compositionally biased region" description="Polar residues" evidence="1">
    <location>
        <begin position="722"/>
        <end position="740"/>
    </location>
</feature>
<feature type="compositionally biased region" description="Basic and acidic residues" evidence="1">
    <location>
        <begin position="372"/>
        <end position="382"/>
    </location>
</feature>
<reference evidence="2" key="1">
    <citation type="submission" date="2020-09" db="EMBL/GenBank/DDBJ databases">
        <authorList>
            <person name="Kikuchi T."/>
        </authorList>
    </citation>
    <scope>NUCLEOTIDE SEQUENCE</scope>
    <source>
        <strain evidence="2">SH1</strain>
    </source>
</reference>
<feature type="compositionally biased region" description="Low complexity" evidence="1">
    <location>
        <begin position="410"/>
        <end position="438"/>
    </location>
</feature>
<dbReference type="EMBL" id="CAJFCW020000002">
    <property type="protein sequence ID" value="CAG9097737.1"/>
    <property type="molecule type" value="Genomic_DNA"/>
</dbReference>
<feature type="region of interest" description="Disordered" evidence="1">
    <location>
        <begin position="458"/>
        <end position="487"/>
    </location>
</feature>
<evidence type="ECO:0000313" key="3">
    <source>
        <dbReference type="Proteomes" id="UP000614601"/>
    </source>
</evidence>
<dbReference type="Proteomes" id="UP000614601">
    <property type="component" value="Unassembled WGS sequence"/>
</dbReference>
<feature type="region of interest" description="Disordered" evidence="1">
    <location>
        <begin position="359"/>
        <end position="438"/>
    </location>
</feature>
<dbReference type="AlphaFoldDB" id="A0A811KBG0"/>
<gene>
    <name evidence="2" type="ORF">BOKJ2_LOCUS4627</name>
</gene>